<feature type="binding site" description="axial binding residue" evidence="9">
    <location>
        <position position="176"/>
    </location>
    <ligand>
        <name>heme c</name>
        <dbReference type="ChEBI" id="CHEBI:61717"/>
        <label>2</label>
    </ligand>
    <ligandPart>
        <name>Fe</name>
        <dbReference type="ChEBI" id="CHEBI:18248"/>
    </ligandPart>
</feature>
<feature type="domain" description="Cytochrome c" evidence="11">
    <location>
        <begin position="113"/>
        <end position="198"/>
    </location>
</feature>
<comment type="caution">
    <text evidence="12">The sequence shown here is derived from an EMBL/GenBank/DDBJ whole genome shotgun (WGS) entry which is preliminary data.</text>
</comment>
<feature type="binding site" description="axial binding residue" evidence="9">
    <location>
        <position position="38"/>
    </location>
    <ligand>
        <name>heme c</name>
        <dbReference type="ChEBI" id="CHEBI:61717"/>
        <label>1</label>
    </ligand>
    <ligandPart>
        <name>Fe</name>
        <dbReference type="ChEBI" id="CHEBI:18248"/>
    </ligandPart>
</feature>
<dbReference type="PIRSF" id="PIRSF000005">
    <property type="entry name" value="Cytochrome_c4"/>
    <property type="match status" value="1"/>
</dbReference>
<keyword evidence="10" id="KW-0732">Signal</keyword>
<dbReference type="InterPro" id="IPR050597">
    <property type="entry name" value="Cytochrome_c_Oxidase_Subunit"/>
</dbReference>
<keyword evidence="5" id="KW-0574">Periplasm</keyword>
<evidence type="ECO:0000256" key="1">
    <source>
        <dbReference type="ARBA" id="ARBA00004418"/>
    </source>
</evidence>
<keyword evidence="4 9" id="KW-0479">Metal-binding</keyword>
<evidence type="ECO:0000313" key="12">
    <source>
        <dbReference type="EMBL" id="NIK87417.1"/>
    </source>
</evidence>
<dbReference type="InterPro" id="IPR024167">
    <property type="entry name" value="Cytochrome_c4-like"/>
</dbReference>
<name>A0A846MWQ2_9PROT</name>
<evidence type="ECO:0000256" key="2">
    <source>
        <dbReference type="ARBA" id="ARBA00022448"/>
    </source>
</evidence>
<dbReference type="Gene3D" id="1.10.760.10">
    <property type="entry name" value="Cytochrome c-like domain"/>
    <property type="match status" value="2"/>
</dbReference>
<dbReference type="RefSeq" id="WP_167081002.1">
    <property type="nucleotide sequence ID" value="NZ_BAAADC010000001.1"/>
</dbReference>
<feature type="binding site" description="covalent" evidence="8">
    <location>
        <position position="137"/>
    </location>
    <ligand>
        <name>heme c</name>
        <dbReference type="ChEBI" id="CHEBI:61717"/>
        <label>2</label>
    </ligand>
</feature>
<gene>
    <name evidence="12" type="ORF">FHS83_000735</name>
</gene>
<accession>A0A846MWQ2</accession>
<feature type="binding site" description="covalent" evidence="8">
    <location>
        <position position="134"/>
    </location>
    <ligand>
        <name>heme c</name>
        <dbReference type="ChEBI" id="CHEBI:61717"/>
        <label>2</label>
    </ligand>
</feature>
<comment type="PTM">
    <text evidence="8">Binds 2 heme c groups covalently per subunit.</text>
</comment>
<keyword evidence="7 9" id="KW-0408">Iron</keyword>
<dbReference type="EMBL" id="JAASRM010000001">
    <property type="protein sequence ID" value="NIK87417.1"/>
    <property type="molecule type" value="Genomic_DNA"/>
</dbReference>
<dbReference type="SUPFAM" id="SSF46626">
    <property type="entry name" value="Cytochrome c"/>
    <property type="match status" value="2"/>
</dbReference>
<evidence type="ECO:0000256" key="5">
    <source>
        <dbReference type="ARBA" id="ARBA00022764"/>
    </source>
</evidence>
<keyword evidence="2" id="KW-0813">Transport</keyword>
<dbReference type="Pfam" id="PF00034">
    <property type="entry name" value="Cytochrom_C"/>
    <property type="match status" value="2"/>
</dbReference>
<feature type="binding site" description="covalent" evidence="8">
    <location>
        <position position="34"/>
    </location>
    <ligand>
        <name>heme c</name>
        <dbReference type="ChEBI" id="CHEBI:61717"/>
        <label>1</label>
    </ligand>
</feature>
<dbReference type="PANTHER" id="PTHR33751">
    <property type="entry name" value="CBB3-TYPE CYTOCHROME C OXIDASE SUBUNIT FIXP"/>
    <property type="match status" value="1"/>
</dbReference>
<dbReference type="AlphaFoldDB" id="A0A846MWQ2"/>
<dbReference type="GO" id="GO:0005506">
    <property type="term" value="F:iron ion binding"/>
    <property type="evidence" value="ECO:0007669"/>
    <property type="project" value="InterPro"/>
</dbReference>
<sequence length="198" mass="21264">MKTVRFAAAASMALGLISSLACAQQLDPKFIAGCQKCHGQGGDSVSPMFPRLNGQQAEYMSAQLKNFRDHKRDDTHARGYMWGNARVLDDKTIAQIAQYFAQQKPTGAQTGGALAAEGAQLYQSGDPSKGINPCQQCHGKAGEGAGVMPRIAGQHSAYFRMVMGAFRSGQRKSDVMSVVAKNLSDRQIEALSSYLSND</sequence>
<keyword evidence="3 8" id="KW-0349">Heme</keyword>
<evidence type="ECO:0000313" key="13">
    <source>
        <dbReference type="Proteomes" id="UP000570514"/>
    </source>
</evidence>
<dbReference type="GO" id="GO:0020037">
    <property type="term" value="F:heme binding"/>
    <property type="evidence" value="ECO:0007669"/>
    <property type="project" value="InterPro"/>
</dbReference>
<evidence type="ECO:0000256" key="10">
    <source>
        <dbReference type="SAM" id="SignalP"/>
    </source>
</evidence>
<evidence type="ECO:0000256" key="8">
    <source>
        <dbReference type="PIRSR" id="PIRSR000005-1"/>
    </source>
</evidence>
<evidence type="ECO:0000256" key="7">
    <source>
        <dbReference type="ARBA" id="ARBA00023004"/>
    </source>
</evidence>
<evidence type="ECO:0000256" key="4">
    <source>
        <dbReference type="ARBA" id="ARBA00022723"/>
    </source>
</evidence>
<dbReference type="GO" id="GO:0009055">
    <property type="term" value="F:electron transfer activity"/>
    <property type="evidence" value="ECO:0007669"/>
    <property type="project" value="InterPro"/>
</dbReference>
<protein>
    <submittedName>
        <fullName evidence="12">Cytochrome c553</fullName>
    </submittedName>
</protein>
<comment type="subcellular location">
    <subcellularLocation>
        <location evidence="1">Periplasm</location>
    </subcellularLocation>
</comment>
<dbReference type="PANTHER" id="PTHR33751:SF9">
    <property type="entry name" value="CYTOCHROME C4"/>
    <property type="match status" value="1"/>
</dbReference>
<keyword evidence="6" id="KW-0249">Electron transport</keyword>
<evidence type="ECO:0000256" key="9">
    <source>
        <dbReference type="PIRSR" id="PIRSR000005-2"/>
    </source>
</evidence>
<dbReference type="GO" id="GO:0042597">
    <property type="term" value="C:periplasmic space"/>
    <property type="evidence" value="ECO:0007669"/>
    <property type="project" value="UniProtKB-SubCell"/>
</dbReference>
<evidence type="ECO:0000259" key="11">
    <source>
        <dbReference type="PROSITE" id="PS51007"/>
    </source>
</evidence>
<dbReference type="PROSITE" id="PS51257">
    <property type="entry name" value="PROKAR_LIPOPROTEIN"/>
    <property type="match status" value="1"/>
</dbReference>
<dbReference type="PROSITE" id="PS51007">
    <property type="entry name" value="CYTC"/>
    <property type="match status" value="2"/>
</dbReference>
<evidence type="ECO:0000256" key="6">
    <source>
        <dbReference type="ARBA" id="ARBA00022982"/>
    </source>
</evidence>
<reference evidence="12 13" key="1">
    <citation type="submission" date="2020-03" db="EMBL/GenBank/DDBJ databases">
        <title>Genomic Encyclopedia of Type Strains, Phase IV (KMG-IV): sequencing the most valuable type-strain genomes for metagenomic binning, comparative biology and taxonomic classification.</title>
        <authorList>
            <person name="Goeker M."/>
        </authorList>
    </citation>
    <scope>NUCLEOTIDE SEQUENCE [LARGE SCALE GENOMIC DNA]</scope>
    <source>
        <strain evidence="12 13">DSM 19867</strain>
    </source>
</reference>
<dbReference type="Proteomes" id="UP000570514">
    <property type="component" value="Unassembled WGS sequence"/>
</dbReference>
<feature type="binding site" description="axial binding residue" evidence="9">
    <location>
        <position position="138"/>
    </location>
    <ligand>
        <name>heme c</name>
        <dbReference type="ChEBI" id="CHEBI:61717"/>
        <label>2</label>
    </ligand>
    <ligandPart>
        <name>Fe</name>
        <dbReference type="ChEBI" id="CHEBI:18248"/>
    </ligandPart>
</feature>
<feature type="domain" description="Cytochrome c" evidence="11">
    <location>
        <begin position="21"/>
        <end position="104"/>
    </location>
</feature>
<organism evidence="12 13">
    <name type="scientific">Rhizomicrobium palustre</name>
    <dbReference type="NCBI Taxonomy" id="189966"/>
    <lineage>
        <taxon>Bacteria</taxon>
        <taxon>Pseudomonadati</taxon>
        <taxon>Pseudomonadota</taxon>
        <taxon>Alphaproteobacteria</taxon>
        <taxon>Micropepsales</taxon>
        <taxon>Micropepsaceae</taxon>
        <taxon>Rhizomicrobium</taxon>
    </lineage>
</organism>
<feature type="chain" id="PRO_5032311099" evidence="10">
    <location>
        <begin position="24"/>
        <end position="198"/>
    </location>
</feature>
<evidence type="ECO:0000256" key="3">
    <source>
        <dbReference type="ARBA" id="ARBA00022617"/>
    </source>
</evidence>
<dbReference type="InterPro" id="IPR036909">
    <property type="entry name" value="Cyt_c-like_dom_sf"/>
</dbReference>
<keyword evidence="13" id="KW-1185">Reference proteome</keyword>
<feature type="binding site" description="covalent" evidence="8">
    <location>
        <position position="37"/>
    </location>
    <ligand>
        <name>heme c</name>
        <dbReference type="ChEBI" id="CHEBI:61717"/>
        <label>1</label>
    </ligand>
</feature>
<proteinExistence type="predicted"/>
<feature type="signal peptide" evidence="10">
    <location>
        <begin position="1"/>
        <end position="23"/>
    </location>
</feature>
<feature type="binding site" description="axial binding residue" evidence="9">
    <location>
        <position position="81"/>
    </location>
    <ligand>
        <name>heme c</name>
        <dbReference type="ChEBI" id="CHEBI:61717"/>
        <label>1</label>
    </ligand>
    <ligandPart>
        <name>Fe</name>
        <dbReference type="ChEBI" id="CHEBI:18248"/>
    </ligandPart>
</feature>
<dbReference type="InterPro" id="IPR009056">
    <property type="entry name" value="Cyt_c-like_dom"/>
</dbReference>